<dbReference type="InterPro" id="IPR009057">
    <property type="entry name" value="Homeodomain-like_sf"/>
</dbReference>
<sequence>MTAIPPGTTELRGFLQLAELFDCLDDVVVWVKDREGRYRWVNRAFLLNHAFGVGAAEAGPHAREVVGKTDYEVSPPFLADQFRMDDEYVLGGRRIVDRIELVGQPDGRTVWSMTNKIPLYDGRGEVVATAGLTRKLAEPDAAVATLSGLGPVLAFLRDHFAEPITNARLAAIAHMSVRAFERRFQDELHTTPQKYLRRLRIRLAARALVTTRQSLAEIAAACGFADQSHFTREFGRWFGRTPREYRAHYSRRDGPVPNAGVEAQDP</sequence>
<evidence type="ECO:0000256" key="2">
    <source>
        <dbReference type="ARBA" id="ARBA00023125"/>
    </source>
</evidence>
<dbReference type="Gene3D" id="3.30.450.20">
    <property type="entry name" value="PAS domain"/>
    <property type="match status" value="1"/>
</dbReference>
<protein>
    <submittedName>
        <fullName evidence="5">AraC family transcriptional regulator</fullName>
    </submittedName>
</protein>
<dbReference type="InterPro" id="IPR018060">
    <property type="entry name" value="HTH_AraC"/>
</dbReference>
<dbReference type="RefSeq" id="WP_277860428.1">
    <property type="nucleotide sequence ID" value="NZ_JARRAG010000002.1"/>
</dbReference>
<dbReference type="PANTHER" id="PTHR46796:SF13">
    <property type="entry name" value="HTH-TYPE TRANSCRIPTIONAL ACTIVATOR RHAS"/>
    <property type="match status" value="1"/>
</dbReference>
<dbReference type="InterPro" id="IPR050204">
    <property type="entry name" value="AraC_XylS_family_regulators"/>
</dbReference>
<dbReference type="CDD" id="cd00130">
    <property type="entry name" value="PAS"/>
    <property type="match status" value="1"/>
</dbReference>
<accession>A0ABT6F907</accession>
<dbReference type="PROSITE" id="PS00041">
    <property type="entry name" value="HTH_ARAC_FAMILY_1"/>
    <property type="match status" value="1"/>
</dbReference>
<name>A0ABT6F907_9BACT</name>
<evidence type="ECO:0000256" key="3">
    <source>
        <dbReference type="ARBA" id="ARBA00023163"/>
    </source>
</evidence>
<dbReference type="PANTHER" id="PTHR46796">
    <property type="entry name" value="HTH-TYPE TRANSCRIPTIONAL ACTIVATOR RHAS-RELATED"/>
    <property type="match status" value="1"/>
</dbReference>
<dbReference type="Pfam" id="PF08448">
    <property type="entry name" value="PAS_4"/>
    <property type="match status" value="1"/>
</dbReference>
<dbReference type="Proteomes" id="UP001216907">
    <property type="component" value="Unassembled WGS sequence"/>
</dbReference>
<keyword evidence="6" id="KW-1185">Reference proteome</keyword>
<organism evidence="5 6">
    <name type="scientific">Paludisphaera mucosa</name>
    <dbReference type="NCBI Taxonomy" id="3030827"/>
    <lineage>
        <taxon>Bacteria</taxon>
        <taxon>Pseudomonadati</taxon>
        <taxon>Planctomycetota</taxon>
        <taxon>Planctomycetia</taxon>
        <taxon>Isosphaerales</taxon>
        <taxon>Isosphaeraceae</taxon>
        <taxon>Paludisphaera</taxon>
    </lineage>
</organism>
<dbReference type="PROSITE" id="PS01124">
    <property type="entry name" value="HTH_ARAC_FAMILY_2"/>
    <property type="match status" value="1"/>
</dbReference>
<dbReference type="SUPFAM" id="SSF46689">
    <property type="entry name" value="Homeodomain-like"/>
    <property type="match status" value="2"/>
</dbReference>
<reference evidence="5 6" key="1">
    <citation type="submission" date="2023-03" db="EMBL/GenBank/DDBJ databases">
        <title>Paludisphaera mucosa sp. nov. a novel planctomycete from northern fen.</title>
        <authorList>
            <person name="Ivanova A."/>
        </authorList>
    </citation>
    <scope>NUCLEOTIDE SEQUENCE [LARGE SCALE GENOMIC DNA]</scope>
    <source>
        <strain evidence="5 6">Pla2</strain>
    </source>
</reference>
<dbReference type="InterPro" id="IPR018062">
    <property type="entry name" value="HTH_AraC-typ_CS"/>
</dbReference>
<evidence type="ECO:0000256" key="1">
    <source>
        <dbReference type="ARBA" id="ARBA00023015"/>
    </source>
</evidence>
<dbReference type="PRINTS" id="PR00032">
    <property type="entry name" value="HTHARAC"/>
</dbReference>
<comment type="caution">
    <text evidence="5">The sequence shown here is derived from an EMBL/GenBank/DDBJ whole genome shotgun (WGS) entry which is preliminary data.</text>
</comment>
<dbReference type="InterPro" id="IPR020449">
    <property type="entry name" value="Tscrpt_reg_AraC-type_HTH"/>
</dbReference>
<evidence type="ECO:0000313" key="5">
    <source>
        <dbReference type="EMBL" id="MDG3004066.1"/>
    </source>
</evidence>
<feature type="domain" description="HTH araC/xylS-type" evidence="4">
    <location>
        <begin position="150"/>
        <end position="248"/>
    </location>
</feature>
<dbReference type="SUPFAM" id="SSF55785">
    <property type="entry name" value="PYP-like sensor domain (PAS domain)"/>
    <property type="match status" value="1"/>
</dbReference>
<dbReference type="InterPro" id="IPR035965">
    <property type="entry name" value="PAS-like_dom_sf"/>
</dbReference>
<dbReference type="EMBL" id="JARRAG010000002">
    <property type="protein sequence ID" value="MDG3004066.1"/>
    <property type="molecule type" value="Genomic_DNA"/>
</dbReference>
<proteinExistence type="predicted"/>
<dbReference type="InterPro" id="IPR013656">
    <property type="entry name" value="PAS_4"/>
</dbReference>
<dbReference type="SMART" id="SM00342">
    <property type="entry name" value="HTH_ARAC"/>
    <property type="match status" value="1"/>
</dbReference>
<dbReference type="Gene3D" id="1.10.10.60">
    <property type="entry name" value="Homeodomain-like"/>
    <property type="match status" value="1"/>
</dbReference>
<dbReference type="InterPro" id="IPR000014">
    <property type="entry name" value="PAS"/>
</dbReference>
<keyword evidence="2" id="KW-0238">DNA-binding</keyword>
<gene>
    <name evidence="5" type="ORF">PZE19_09800</name>
</gene>
<keyword evidence="3" id="KW-0804">Transcription</keyword>
<keyword evidence="1" id="KW-0805">Transcription regulation</keyword>
<evidence type="ECO:0000259" key="4">
    <source>
        <dbReference type="PROSITE" id="PS01124"/>
    </source>
</evidence>
<dbReference type="Pfam" id="PF12833">
    <property type="entry name" value="HTH_18"/>
    <property type="match status" value="1"/>
</dbReference>
<evidence type="ECO:0000313" key="6">
    <source>
        <dbReference type="Proteomes" id="UP001216907"/>
    </source>
</evidence>